<evidence type="ECO:0000313" key="2">
    <source>
        <dbReference type="Proteomes" id="UP001375382"/>
    </source>
</evidence>
<comment type="caution">
    <text evidence="1">The sequence shown here is derived from an EMBL/GenBank/DDBJ whole genome shotgun (WGS) entry which is preliminary data.</text>
</comment>
<organism evidence="1 2">
    <name type="scientific">Rheinheimera muenzenbergensis</name>
    <dbReference type="NCBI Taxonomy" id="1193628"/>
    <lineage>
        <taxon>Bacteria</taxon>
        <taxon>Pseudomonadati</taxon>
        <taxon>Pseudomonadota</taxon>
        <taxon>Gammaproteobacteria</taxon>
        <taxon>Chromatiales</taxon>
        <taxon>Chromatiaceae</taxon>
        <taxon>Rheinheimera</taxon>
    </lineage>
</organism>
<evidence type="ECO:0000313" key="1">
    <source>
        <dbReference type="EMBL" id="MEH8016550.1"/>
    </source>
</evidence>
<reference evidence="1 2" key="1">
    <citation type="journal article" date="2023" name="Ecotoxicol. Environ. Saf.">
        <title>Mercury remediation potential of mercury-resistant strain Rheinheimera metallidurans sp. nov. isolated from a municipal waste dumping site.</title>
        <authorList>
            <person name="Yadav V."/>
            <person name="Manjhi A."/>
            <person name="Vadakedath N."/>
        </authorList>
    </citation>
    <scope>NUCLEOTIDE SEQUENCE [LARGE SCALE GENOMIC DNA]</scope>
    <source>
        <strain evidence="1 2">E-49</strain>
    </source>
</reference>
<evidence type="ECO:0008006" key="3">
    <source>
        <dbReference type="Google" id="ProtNLM"/>
    </source>
</evidence>
<protein>
    <recommendedName>
        <fullName evidence="3">DUF1496 domain-containing protein</fullName>
    </recommendedName>
</protein>
<proteinExistence type="predicted"/>
<dbReference type="RefSeq" id="WP_335734967.1">
    <property type="nucleotide sequence ID" value="NZ_JALAAR010000003.1"/>
</dbReference>
<accession>A0ABU8C4F4</accession>
<dbReference type="Proteomes" id="UP001375382">
    <property type="component" value="Unassembled WGS sequence"/>
</dbReference>
<gene>
    <name evidence="1" type="ORF">MN202_04865</name>
</gene>
<sequence>MNRRYLPLLLLSCCAQSQAFVEKEDGAAIGNGGIPWELFVDRGKLLGCIYDSRFYSLGSILVLEALPRKCELASDRTGMWSQLSEAEMQLFKENIETQQKLERESTYIGKDPINEAEARVIKYLRRAKAFADKQKG</sequence>
<dbReference type="EMBL" id="JALAAR010000003">
    <property type="protein sequence ID" value="MEH8016550.1"/>
    <property type="molecule type" value="Genomic_DNA"/>
</dbReference>
<keyword evidence="2" id="KW-1185">Reference proteome</keyword>
<name>A0ABU8C4F4_9GAMM</name>